<keyword evidence="8 11" id="KW-0645">Protease</keyword>
<dbReference type="Proteomes" id="UP000054773">
    <property type="component" value="Unassembled WGS sequence"/>
</dbReference>
<dbReference type="Pfam" id="PF00561">
    <property type="entry name" value="Abhydrolase_1"/>
    <property type="match status" value="1"/>
</dbReference>
<dbReference type="InterPro" id="IPR002410">
    <property type="entry name" value="Peptidase_S33"/>
</dbReference>
<keyword evidence="9 11" id="KW-0378">Hydrolase</keyword>
<dbReference type="EC" id="3.4.11.5" evidence="4 11"/>
<evidence type="ECO:0000256" key="4">
    <source>
        <dbReference type="ARBA" id="ARBA00012568"/>
    </source>
</evidence>
<evidence type="ECO:0000256" key="12">
    <source>
        <dbReference type="RuleBase" id="RU003421"/>
    </source>
</evidence>
<evidence type="ECO:0000256" key="3">
    <source>
        <dbReference type="ARBA" id="ARBA00010088"/>
    </source>
</evidence>
<dbReference type="NCBIfam" id="TIGR01249">
    <property type="entry name" value="pro_imino_pep_1"/>
    <property type="match status" value="1"/>
</dbReference>
<dbReference type="InterPro" id="IPR000073">
    <property type="entry name" value="AB_hydrolase_1"/>
</dbReference>
<dbReference type="AlphaFoldDB" id="A0A0W0TWC9"/>
<evidence type="ECO:0000256" key="10">
    <source>
        <dbReference type="ARBA" id="ARBA00029605"/>
    </source>
</evidence>
<dbReference type="PRINTS" id="PR00793">
    <property type="entry name" value="PROAMNOPTASE"/>
</dbReference>
<dbReference type="Gene3D" id="3.40.50.1820">
    <property type="entry name" value="alpha/beta hydrolase"/>
    <property type="match status" value="1"/>
</dbReference>
<organism evidence="14 15">
    <name type="scientific">Legionella erythra</name>
    <dbReference type="NCBI Taxonomy" id="448"/>
    <lineage>
        <taxon>Bacteria</taxon>
        <taxon>Pseudomonadati</taxon>
        <taxon>Pseudomonadota</taxon>
        <taxon>Gammaproteobacteria</taxon>
        <taxon>Legionellales</taxon>
        <taxon>Legionellaceae</taxon>
        <taxon>Legionella</taxon>
    </lineage>
</organism>
<evidence type="ECO:0000259" key="13">
    <source>
        <dbReference type="Pfam" id="PF00561"/>
    </source>
</evidence>
<dbReference type="InterPro" id="IPR029058">
    <property type="entry name" value="AB_hydrolase_fold"/>
</dbReference>
<evidence type="ECO:0000256" key="2">
    <source>
        <dbReference type="ARBA" id="ARBA00004496"/>
    </source>
</evidence>
<dbReference type="SUPFAM" id="SSF53474">
    <property type="entry name" value="alpha/beta-Hydrolases"/>
    <property type="match status" value="1"/>
</dbReference>
<keyword evidence="6 11" id="KW-0031">Aminopeptidase</keyword>
<dbReference type="GO" id="GO:0006508">
    <property type="term" value="P:proteolysis"/>
    <property type="evidence" value="ECO:0007669"/>
    <property type="project" value="UniProtKB-KW"/>
</dbReference>
<dbReference type="EMBL" id="LNYA01000001">
    <property type="protein sequence ID" value="KTC99913.1"/>
    <property type="molecule type" value="Genomic_DNA"/>
</dbReference>
<dbReference type="RefSeq" id="WP_058525216.1">
    <property type="nucleotide sequence ID" value="NZ_CAAAHY010000004.1"/>
</dbReference>
<evidence type="ECO:0000256" key="9">
    <source>
        <dbReference type="ARBA" id="ARBA00022801"/>
    </source>
</evidence>
<dbReference type="PIRSF" id="PIRSF006431">
    <property type="entry name" value="Pept_S33"/>
    <property type="match status" value="1"/>
</dbReference>
<evidence type="ECO:0000313" key="14">
    <source>
        <dbReference type="EMBL" id="KTC99913.1"/>
    </source>
</evidence>
<dbReference type="GO" id="GO:0005737">
    <property type="term" value="C:cytoplasm"/>
    <property type="evidence" value="ECO:0007669"/>
    <property type="project" value="UniProtKB-SubCell"/>
</dbReference>
<dbReference type="PANTHER" id="PTHR43722:SF1">
    <property type="entry name" value="PROLINE IMINOPEPTIDASE"/>
    <property type="match status" value="1"/>
</dbReference>
<feature type="domain" description="AB hydrolase-1" evidence="13">
    <location>
        <begin position="37"/>
        <end position="294"/>
    </location>
</feature>
<reference evidence="14 15" key="1">
    <citation type="submission" date="2015-11" db="EMBL/GenBank/DDBJ databases">
        <title>Genomic analysis of 38 Legionella species identifies large and diverse effector repertoires.</title>
        <authorList>
            <person name="Burstein D."/>
            <person name="Amaro F."/>
            <person name="Zusman T."/>
            <person name="Lifshitz Z."/>
            <person name="Cohen O."/>
            <person name="Gilbert J.A."/>
            <person name="Pupko T."/>
            <person name="Shuman H.A."/>
            <person name="Segal G."/>
        </authorList>
    </citation>
    <scope>NUCLEOTIDE SEQUENCE [LARGE SCALE GENOMIC DNA]</scope>
    <source>
        <strain evidence="14 15">SE-32A-C8</strain>
    </source>
</reference>
<evidence type="ECO:0000256" key="1">
    <source>
        <dbReference type="ARBA" id="ARBA00001585"/>
    </source>
</evidence>
<keyword evidence="15" id="KW-1185">Reference proteome</keyword>
<dbReference type="InterPro" id="IPR005944">
    <property type="entry name" value="Pro_iminopeptidase"/>
</dbReference>
<gene>
    <name evidence="14" type="primary">pip</name>
    <name evidence="14" type="ORF">Lery_0023</name>
</gene>
<evidence type="ECO:0000256" key="5">
    <source>
        <dbReference type="ARBA" id="ARBA00021843"/>
    </source>
</evidence>
<dbReference type="PANTHER" id="PTHR43722">
    <property type="entry name" value="PROLINE IMINOPEPTIDASE"/>
    <property type="match status" value="1"/>
</dbReference>
<evidence type="ECO:0000313" key="15">
    <source>
        <dbReference type="Proteomes" id="UP000054773"/>
    </source>
</evidence>
<accession>A0A0W0TWC9</accession>
<keyword evidence="7 11" id="KW-0963">Cytoplasm</keyword>
<dbReference type="PATRIC" id="fig|448.7.peg.24"/>
<evidence type="ECO:0000256" key="6">
    <source>
        <dbReference type="ARBA" id="ARBA00022438"/>
    </source>
</evidence>
<comment type="catalytic activity">
    <reaction evidence="1 11 12">
        <text>Release of N-terminal proline from a peptide.</text>
        <dbReference type="EC" id="3.4.11.5"/>
    </reaction>
</comment>
<dbReference type="OrthoDB" id="9796770at2"/>
<dbReference type="GO" id="GO:0004177">
    <property type="term" value="F:aminopeptidase activity"/>
    <property type="evidence" value="ECO:0007669"/>
    <property type="project" value="UniProtKB-UniRule"/>
</dbReference>
<sequence length="319" mass="36205">MHTLYPAIQPYKRHELAVDSLHTLYLEETGNPEGLPVIALHPGPGAGGSAYLRRFFDPQVYRIIIFDQRGCGRSLPHSEIRHNTTQDLLDDIDTIRTHLSINRFMLFGGGWGSLLALLYAELYPQQVCGLLLHRIFLGRPRDVAWFYQQGASLIYPDYWQEFLSIVPTDRRSEIPQYYAECLQGNNELARMSAAKNWALWQARCSSLQPHLSVIDQYSEPHFALALATLESHYIVNHYFIEENQVLNNAHKIRHVPTYLVHGRYDMVCPLAGAWDLHRALPTSNLSIVRDAGHSDREAGIIDALVCAAKEMARQGSDAC</sequence>
<comment type="subcellular location">
    <subcellularLocation>
        <location evidence="2 11">Cytoplasm</location>
    </subcellularLocation>
</comment>
<comment type="similarity">
    <text evidence="3 11 12">Belongs to the peptidase S33 family.</text>
</comment>
<evidence type="ECO:0000256" key="7">
    <source>
        <dbReference type="ARBA" id="ARBA00022490"/>
    </source>
</evidence>
<name>A0A0W0TWC9_LEGER</name>
<evidence type="ECO:0000256" key="8">
    <source>
        <dbReference type="ARBA" id="ARBA00022670"/>
    </source>
</evidence>
<evidence type="ECO:0000256" key="11">
    <source>
        <dbReference type="PIRNR" id="PIRNR006431"/>
    </source>
</evidence>
<proteinExistence type="inferred from homology"/>
<comment type="caution">
    <text evidence="14">The sequence shown here is derived from an EMBL/GenBank/DDBJ whole genome shotgun (WGS) entry which is preliminary data.</text>
</comment>
<protein>
    <recommendedName>
        <fullName evidence="5 11">Proline iminopeptidase</fullName>
        <shortName evidence="11">PIP</shortName>
        <ecNumber evidence="4 11">3.4.11.5</ecNumber>
    </recommendedName>
    <alternativeName>
        <fullName evidence="10 11">Prolyl aminopeptidase</fullName>
    </alternativeName>
</protein>
<dbReference type="STRING" id="448.Lery_0023"/>